<comment type="caution">
    <text evidence="6">The sequence shown here is derived from an EMBL/GenBank/DDBJ whole genome shotgun (WGS) entry which is preliminary data.</text>
</comment>
<comment type="similarity">
    <text evidence="1">Belongs to the LysR transcriptional regulatory family.</text>
</comment>
<feature type="domain" description="HTH lysR-type" evidence="5">
    <location>
        <begin position="1"/>
        <end position="58"/>
    </location>
</feature>
<dbReference type="InterPro" id="IPR036388">
    <property type="entry name" value="WH-like_DNA-bd_sf"/>
</dbReference>
<dbReference type="GO" id="GO:0003677">
    <property type="term" value="F:DNA binding"/>
    <property type="evidence" value="ECO:0007669"/>
    <property type="project" value="UniProtKB-KW"/>
</dbReference>
<name>A0A421BK96_9RHOB</name>
<evidence type="ECO:0000256" key="1">
    <source>
        <dbReference type="ARBA" id="ARBA00009437"/>
    </source>
</evidence>
<dbReference type="Pfam" id="PF00126">
    <property type="entry name" value="HTH_1"/>
    <property type="match status" value="1"/>
</dbReference>
<organism evidence="6 7">
    <name type="scientific">Paenirhodobacter hankyongi</name>
    <dbReference type="NCBI Taxonomy" id="2294033"/>
    <lineage>
        <taxon>Bacteria</taxon>
        <taxon>Pseudomonadati</taxon>
        <taxon>Pseudomonadota</taxon>
        <taxon>Alphaproteobacteria</taxon>
        <taxon>Rhodobacterales</taxon>
        <taxon>Rhodobacter group</taxon>
        <taxon>Paenirhodobacter</taxon>
    </lineage>
</organism>
<evidence type="ECO:0000313" key="7">
    <source>
        <dbReference type="Proteomes" id="UP000279673"/>
    </source>
</evidence>
<gene>
    <name evidence="6" type="ORF">DYS74_15975</name>
</gene>
<dbReference type="PANTHER" id="PTHR30419">
    <property type="entry name" value="HTH-TYPE TRANSCRIPTIONAL REGULATOR YBHD"/>
    <property type="match status" value="1"/>
</dbReference>
<reference evidence="6 7" key="1">
    <citation type="submission" date="2018-10" db="EMBL/GenBank/DDBJ databases">
        <title>Rhodobacter sp . BO-81.</title>
        <authorList>
            <person name="Im W.T."/>
        </authorList>
    </citation>
    <scope>NUCLEOTIDE SEQUENCE [LARGE SCALE GENOMIC DNA]</scope>
    <source>
        <strain evidence="6 7">BO-81</strain>
    </source>
</reference>
<evidence type="ECO:0000256" key="2">
    <source>
        <dbReference type="ARBA" id="ARBA00023015"/>
    </source>
</evidence>
<evidence type="ECO:0000256" key="3">
    <source>
        <dbReference type="ARBA" id="ARBA00023125"/>
    </source>
</evidence>
<dbReference type="RefSeq" id="WP_121534672.1">
    <property type="nucleotide sequence ID" value="NZ_RCHI01000019.1"/>
</dbReference>
<dbReference type="Proteomes" id="UP000279673">
    <property type="component" value="Unassembled WGS sequence"/>
</dbReference>
<dbReference type="InterPro" id="IPR036390">
    <property type="entry name" value="WH_DNA-bd_sf"/>
</dbReference>
<keyword evidence="7" id="KW-1185">Reference proteome</keyword>
<sequence length="314" mass="34274">MHSRFLIYYDAIVRHGSIRRAAEVLNVAPSAINRHLNEFEETLGTPLFERLPRGVRPTAAGELLSLHIRTTLRDYSKTLSEIEQLRTGARGHLTIACIETALNDVLPDAILDFGTRFPRIELTVRGMPLLDCIRAVGSGEADMCLIFNPPPKHALFQVAGADFPLGIIAPPDHPLAQRKSRATLSDLVGEQVLLPDETITIFEQIDHVMATSALRLAPRVRSNSMAFLRAFVLRGGGLSVMTPVGIADDIRAGRLAFLPLRDPGITPQRLIAGVADASMPVAVANFSQQLKAFLPEWLATVSAPERSRNETAGI</sequence>
<evidence type="ECO:0000259" key="5">
    <source>
        <dbReference type="PROSITE" id="PS50931"/>
    </source>
</evidence>
<dbReference type="AlphaFoldDB" id="A0A421BK96"/>
<dbReference type="Pfam" id="PF03466">
    <property type="entry name" value="LysR_substrate"/>
    <property type="match status" value="1"/>
</dbReference>
<evidence type="ECO:0000313" key="6">
    <source>
        <dbReference type="EMBL" id="RLL62827.1"/>
    </source>
</evidence>
<dbReference type="InterPro" id="IPR005119">
    <property type="entry name" value="LysR_subst-bd"/>
</dbReference>
<dbReference type="GO" id="GO:0005829">
    <property type="term" value="C:cytosol"/>
    <property type="evidence" value="ECO:0007669"/>
    <property type="project" value="TreeGrafter"/>
</dbReference>
<keyword evidence="4" id="KW-0804">Transcription</keyword>
<dbReference type="Gene3D" id="1.10.10.10">
    <property type="entry name" value="Winged helix-like DNA-binding domain superfamily/Winged helix DNA-binding domain"/>
    <property type="match status" value="1"/>
</dbReference>
<accession>A0A421BK96</accession>
<dbReference type="SUPFAM" id="SSF53850">
    <property type="entry name" value="Periplasmic binding protein-like II"/>
    <property type="match status" value="1"/>
</dbReference>
<dbReference type="SUPFAM" id="SSF46785">
    <property type="entry name" value="Winged helix' DNA-binding domain"/>
    <property type="match status" value="1"/>
</dbReference>
<dbReference type="Gene3D" id="3.40.190.10">
    <property type="entry name" value="Periplasmic binding protein-like II"/>
    <property type="match status" value="2"/>
</dbReference>
<evidence type="ECO:0000256" key="4">
    <source>
        <dbReference type="ARBA" id="ARBA00023163"/>
    </source>
</evidence>
<dbReference type="GO" id="GO:0003700">
    <property type="term" value="F:DNA-binding transcription factor activity"/>
    <property type="evidence" value="ECO:0007669"/>
    <property type="project" value="InterPro"/>
</dbReference>
<keyword evidence="3" id="KW-0238">DNA-binding</keyword>
<dbReference type="PANTHER" id="PTHR30419:SF2">
    <property type="entry name" value="LYSR FAMILY TRANSCRIPTIONAL REGULATOR"/>
    <property type="match status" value="1"/>
</dbReference>
<dbReference type="InterPro" id="IPR000847">
    <property type="entry name" value="LysR_HTH_N"/>
</dbReference>
<dbReference type="PROSITE" id="PS50931">
    <property type="entry name" value="HTH_LYSR"/>
    <property type="match status" value="1"/>
</dbReference>
<dbReference type="InterPro" id="IPR050950">
    <property type="entry name" value="HTH-type_LysR_regulators"/>
</dbReference>
<proteinExistence type="inferred from homology"/>
<dbReference type="EMBL" id="RCHI01000019">
    <property type="protein sequence ID" value="RLL62827.1"/>
    <property type="molecule type" value="Genomic_DNA"/>
</dbReference>
<protein>
    <submittedName>
        <fullName evidence="6">LysR family transcriptional regulator</fullName>
    </submittedName>
</protein>
<keyword evidence="2" id="KW-0805">Transcription regulation</keyword>